<evidence type="ECO:0000313" key="3">
    <source>
        <dbReference type="Proteomes" id="UP000001202"/>
    </source>
</evidence>
<organism evidence="2 3">
    <name type="scientific">Treponema pallidum subsp. pallidum (strain SS14)</name>
    <dbReference type="NCBI Taxonomy" id="455434"/>
    <lineage>
        <taxon>Bacteria</taxon>
        <taxon>Pseudomonadati</taxon>
        <taxon>Spirochaetota</taxon>
        <taxon>Spirochaetia</taxon>
        <taxon>Spirochaetales</taxon>
        <taxon>Treponemataceae</taxon>
        <taxon>Treponema</taxon>
    </lineage>
</organism>
<feature type="compositionally biased region" description="Basic residues" evidence="1">
    <location>
        <begin position="319"/>
        <end position="352"/>
    </location>
</feature>
<dbReference type="Proteomes" id="UP000001202">
    <property type="component" value="Chromosome"/>
</dbReference>
<accession>A0A0H3BLD0</accession>
<feature type="compositionally biased region" description="Basic and acidic residues" evidence="1">
    <location>
        <begin position="362"/>
        <end position="380"/>
    </location>
</feature>
<dbReference type="EMBL" id="CP000805">
    <property type="protein sequence ID" value="ACD71211.1"/>
    <property type="molecule type" value="Genomic_DNA"/>
</dbReference>
<dbReference type="KEGG" id="tpp:TPASS_0793"/>
<name>A0A0H3BLD0_TREPS</name>
<dbReference type="AlphaFoldDB" id="A0A0H3BLD0"/>
<proteinExistence type="predicted"/>
<reference evidence="2 3" key="1">
    <citation type="journal article" date="2008" name="BMC Microbiol.">
        <title>Complete genome sequence of Treponema pallidum ssp. pallidum strain SS14 determined with oligonucleotide arrays.</title>
        <authorList>
            <person name="Matejkova P."/>
            <person name="Strouhal M."/>
            <person name="Smajs D."/>
            <person name="Norris S.J."/>
            <person name="Palzkill T."/>
            <person name="Petrosino J.F."/>
            <person name="Sodergren E."/>
            <person name="Norton J.E."/>
            <person name="Singh J."/>
            <person name="Richmond T.A."/>
            <person name="Molla M.N."/>
            <person name="Albert T.J."/>
            <person name="Weinstock G.M."/>
        </authorList>
    </citation>
    <scope>NUCLEOTIDE SEQUENCE [LARGE SCALE GENOMIC DNA]</scope>
    <source>
        <strain evidence="2 3">SS14</strain>
    </source>
</reference>
<sequence>MRTLTELDKKVLRAEFPQLSFSEDADIDRYFELRSLGDQRQALDIYNRTLLVKYPQKERRVLLMSYYRKRDVRFKEVLADALAELAQKKIQEIKKIIDFFAAAVAPLDLTDVRTLIRVCEKIVRSISLNRFESVHFSRKHTHYAQWLLYREKEMEKAADIIRMYVTDTLSSVRTFRQESHTRATYGFCTEAHGTDTSSTIDFSQLVFTAEQVRTIEIAKTITKIEDRVLAYAIKYWHRYDDRAFENTVLLYSRKYKTHHYNIFHSIKTGRSHQWKDEDILHLVLAHVASGYYYSISGDLYLQRNWHWLKALLVERAEHHHQKGKKVPATHRRSSTPHARKTAGTRARTRARKKELPALPSEKISKKDSGESKQKDETAGMERVFRHNTKNVRTCSSRASRTGTHAEARHSDIVTSSPVHQEGAATVERSSPPEETVESIAHIVKRITGKDYGVYRELFFKEVRTAIRTVLNRATVRRGLRLRARKNNAEDTIYHFLHTHYDDPYQRWPNSHEYQQVHTLGFSIHSLEPIIVTWAESEGL</sequence>
<dbReference type="RefSeq" id="WP_012460592.1">
    <property type="nucleotide sequence ID" value="NC_010741.1"/>
</dbReference>
<feature type="region of interest" description="Disordered" evidence="1">
    <location>
        <begin position="319"/>
        <end position="380"/>
    </location>
</feature>
<evidence type="ECO:0000256" key="1">
    <source>
        <dbReference type="SAM" id="MobiDB-lite"/>
    </source>
</evidence>
<evidence type="ECO:0000313" key="2">
    <source>
        <dbReference type="EMBL" id="ACD71211.1"/>
    </source>
</evidence>
<feature type="region of interest" description="Disordered" evidence="1">
    <location>
        <begin position="414"/>
        <end position="433"/>
    </location>
</feature>
<gene>
    <name evidence="2" type="ordered locus">TPASS_0793</name>
</gene>
<protein>
    <submittedName>
        <fullName evidence="2">Uncharacterized protein</fullName>
    </submittedName>
</protein>
<dbReference type="PATRIC" id="fig|455434.6.peg.781"/>